<dbReference type="InterPro" id="IPR051601">
    <property type="entry name" value="Serine_prot/Carboxylest_S33"/>
</dbReference>
<dbReference type="EMBL" id="RCUX01000012">
    <property type="protein sequence ID" value="RLP74158.1"/>
    <property type="molecule type" value="Genomic_DNA"/>
</dbReference>
<keyword evidence="6" id="KW-1185">Reference proteome</keyword>
<evidence type="ECO:0000259" key="4">
    <source>
        <dbReference type="Pfam" id="PF08386"/>
    </source>
</evidence>
<accession>A0A3L7A2C7</accession>
<dbReference type="SUPFAM" id="SSF53474">
    <property type="entry name" value="alpha/beta-Hydrolases"/>
    <property type="match status" value="1"/>
</dbReference>
<dbReference type="Pfam" id="PF08386">
    <property type="entry name" value="Abhydrolase_4"/>
    <property type="match status" value="1"/>
</dbReference>
<dbReference type="OrthoDB" id="3252468at2"/>
<gene>
    <name evidence="5" type="ORF">D9V32_13925</name>
</gene>
<proteinExistence type="inferred from homology"/>
<comment type="similarity">
    <text evidence="1">Belongs to the peptidase S33 family.</text>
</comment>
<dbReference type="GO" id="GO:0016787">
    <property type="term" value="F:hydrolase activity"/>
    <property type="evidence" value="ECO:0007669"/>
    <property type="project" value="UniProtKB-KW"/>
</dbReference>
<evidence type="ECO:0000256" key="1">
    <source>
        <dbReference type="ARBA" id="ARBA00010088"/>
    </source>
</evidence>
<sequence>MVAATLTLSGCVTAFFPDSLGGGNASLPSPLPDTDVAENLRPYYGQTVDWKNCGTRLTCAEITTPMNWEEPAAGTLTLKLVRSAATGSNRIGSLLVNPGGPGASGMELVKDSLDFAVDSSLRSRYDIIGFDPRGVGESSPVECLSDRDTDTFLFDTSQPRPGQAGWLEAARAQAKNYGEACLKNTGPSLEFINTVSAARDMDLIRSLVGDPKLNYLGYSYGTFLGATYADLYPANAGRLVLDGAIDPSVSSDEVSATQAAGFESALRAYLTDCLTGSGCPFRGDSVDSAMTRISNLLEAVDRTPLVGSDGRKVGSSTLLTAIIFPLYSPNNWGALGDMLSSVMDGNADVALSFADMYFDRKKDGTYSSNSNNAFNAYNCRDYPSNDDPAVMERAAQEIQKRAPLFGKYMSYGDVLCANWPFPDGAERTEIHAPGSPDILVIGTTNDPATPYAWSVSLAKQLEKGHLVTYHGEGHTAYNKGSACINKTVDDFLLNGTVPAKDPDCR</sequence>
<keyword evidence="3 5" id="KW-0378">Hydrolase</keyword>
<evidence type="ECO:0000256" key="2">
    <source>
        <dbReference type="ARBA" id="ARBA00022729"/>
    </source>
</evidence>
<dbReference type="Proteomes" id="UP000272503">
    <property type="component" value="Unassembled WGS sequence"/>
</dbReference>
<evidence type="ECO:0000256" key="3">
    <source>
        <dbReference type="ARBA" id="ARBA00022801"/>
    </source>
</evidence>
<comment type="caution">
    <text evidence="5">The sequence shown here is derived from an EMBL/GenBank/DDBJ whole genome shotgun (WGS) entry which is preliminary data.</text>
</comment>
<protein>
    <submittedName>
        <fullName evidence="5">Alpha/beta hydrolase</fullName>
    </submittedName>
</protein>
<keyword evidence="2" id="KW-0732">Signal</keyword>
<dbReference type="PANTHER" id="PTHR43248">
    <property type="entry name" value="2-SUCCINYL-6-HYDROXY-2,4-CYCLOHEXADIENE-1-CARBOXYLATE SYNTHASE"/>
    <property type="match status" value="1"/>
</dbReference>
<dbReference type="PANTHER" id="PTHR43248:SF29">
    <property type="entry name" value="TRIPEPTIDYL AMINOPEPTIDASE"/>
    <property type="match status" value="1"/>
</dbReference>
<organism evidence="5 6">
    <name type="scientific">Mycetocola tolaasinivorans</name>
    <dbReference type="NCBI Taxonomy" id="76635"/>
    <lineage>
        <taxon>Bacteria</taxon>
        <taxon>Bacillati</taxon>
        <taxon>Actinomycetota</taxon>
        <taxon>Actinomycetes</taxon>
        <taxon>Micrococcales</taxon>
        <taxon>Microbacteriaceae</taxon>
        <taxon>Mycetocola</taxon>
    </lineage>
</organism>
<feature type="domain" description="Peptidase S33 tripeptidyl aminopeptidase-like C-terminal" evidence="4">
    <location>
        <begin position="402"/>
        <end position="504"/>
    </location>
</feature>
<evidence type="ECO:0000313" key="5">
    <source>
        <dbReference type="EMBL" id="RLP74158.1"/>
    </source>
</evidence>
<dbReference type="InterPro" id="IPR013595">
    <property type="entry name" value="Pept_S33_TAP-like_C"/>
</dbReference>
<dbReference type="Gene3D" id="3.40.50.1820">
    <property type="entry name" value="alpha/beta hydrolase"/>
    <property type="match status" value="1"/>
</dbReference>
<name>A0A3L7A2C7_9MICO</name>
<evidence type="ECO:0000313" key="6">
    <source>
        <dbReference type="Proteomes" id="UP000272503"/>
    </source>
</evidence>
<dbReference type="InterPro" id="IPR029058">
    <property type="entry name" value="AB_hydrolase_fold"/>
</dbReference>
<dbReference type="AlphaFoldDB" id="A0A3L7A2C7"/>
<reference evidence="5 6" key="1">
    <citation type="submission" date="2018-10" db="EMBL/GenBank/DDBJ databases">
        <authorList>
            <person name="Li J."/>
        </authorList>
    </citation>
    <scope>NUCLEOTIDE SEQUENCE [LARGE SCALE GENOMIC DNA]</scope>
    <source>
        <strain evidence="5 6">IF 016277</strain>
    </source>
</reference>